<dbReference type="InterPro" id="IPR006558">
    <property type="entry name" value="LamG-like"/>
</dbReference>
<proteinExistence type="predicted"/>
<gene>
    <name evidence="4" type="ORF">IAC23_06690</name>
</gene>
<dbReference type="EMBL" id="JADIMO010000086">
    <property type="protein sequence ID" value="MBO8445363.1"/>
    <property type="molecule type" value="Genomic_DNA"/>
</dbReference>
<sequence>MRRPIIILAAAALLLAGCKEETPETPVSGDEISIAPETAAFPENGGSQQVMITSSGEWTLTSDTEYDWITVDALSGEDGDIVTFEASENYTGEQLIAEFTFKCGTAEAVFTAVSESGEPLYLELVSASEMEIGHAASRLQVEVSTNLYYRTLTADFGTADWISANATIQADGGAILNFDVAENDGETNRETEIVISGEGCEPVSVKLVQRAEPVISPEKTEYFMSLDDTEVSIPVTANVDYEVEVTEGGDWLKYDSGTDGVEKFSMSTATSRRSAVVTFTETDPLEGVAPVVATVTVSQREAALVNYAIDMTDARIFPEEWNNPVPLQYMNALTIEALVRPDNFEKGGSGTLSTIMGIEGEFLVRVGDAGVPNNQIQIATSAGNYTNGDLMLNTGEWYHIAVTFDNAAHKLQCYINGELLLDEFTSFVSTVNFGVERGNETGSWGSVTRVFWIGYSYDPARDFEGLMTELRIWNRALTENEINDENHFYTVDPDSDGLVAYWKCNEGTGTTVEDYSASGNDLTGQYKLHQEGSGNNLYTTGDTAINWVEVSLP</sequence>
<dbReference type="InterPro" id="IPR013320">
    <property type="entry name" value="ConA-like_dom_sf"/>
</dbReference>
<accession>A0A9D9EDC3</accession>
<dbReference type="CDD" id="cd14948">
    <property type="entry name" value="BACON"/>
    <property type="match status" value="1"/>
</dbReference>
<reference evidence="4" key="1">
    <citation type="submission" date="2020-10" db="EMBL/GenBank/DDBJ databases">
        <authorList>
            <person name="Gilroy R."/>
        </authorList>
    </citation>
    <scope>NUCLEOTIDE SEQUENCE</scope>
    <source>
        <strain evidence="4">D5-748</strain>
    </source>
</reference>
<dbReference type="Gene3D" id="2.60.40.10">
    <property type="entry name" value="Immunoglobulins"/>
    <property type="match status" value="2"/>
</dbReference>
<dbReference type="AlphaFoldDB" id="A0A9D9EDC3"/>
<keyword evidence="2" id="KW-1015">Disulfide bond</keyword>
<name>A0A9D9EDC3_9BACT</name>
<dbReference type="GO" id="GO:0005975">
    <property type="term" value="P:carbohydrate metabolic process"/>
    <property type="evidence" value="ECO:0007669"/>
    <property type="project" value="UniProtKB-ARBA"/>
</dbReference>
<dbReference type="InterPro" id="IPR013783">
    <property type="entry name" value="Ig-like_fold"/>
</dbReference>
<keyword evidence="1" id="KW-0732">Signal</keyword>
<feature type="domain" description="LamG-like jellyroll fold" evidence="3">
    <location>
        <begin position="331"/>
        <end position="480"/>
    </location>
</feature>
<evidence type="ECO:0000259" key="3">
    <source>
        <dbReference type="SMART" id="SM00560"/>
    </source>
</evidence>
<organism evidence="4 5">
    <name type="scientific">Candidatus Cryptobacteroides merdavium</name>
    <dbReference type="NCBI Taxonomy" id="2840769"/>
    <lineage>
        <taxon>Bacteria</taxon>
        <taxon>Pseudomonadati</taxon>
        <taxon>Bacteroidota</taxon>
        <taxon>Bacteroidia</taxon>
        <taxon>Bacteroidales</taxon>
        <taxon>Candidatus Cryptobacteroides</taxon>
    </lineage>
</organism>
<comment type="caution">
    <text evidence="4">The sequence shown here is derived from an EMBL/GenBank/DDBJ whole genome shotgun (WGS) entry which is preliminary data.</text>
</comment>
<evidence type="ECO:0000313" key="5">
    <source>
        <dbReference type="Proteomes" id="UP000823619"/>
    </source>
</evidence>
<dbReference type="Gene3D" id="2.60.120.200">
    <property type="match status" value="1"/>
</dbReference>
<dbReference type="Proteomes" id="UP000823619">
    <property type="component" value="Unassembled WGS sequence"/>
</dbReference>
<dbReference type="PROSITE" id="PS51257">
    <property type="entry name" value="PROKAR_LIPOPROTEIN"/>
    <property type="match status" value="1"/>
</dbReference>
<dbReference type="SMART" id="SM00560">
    <property type="entry name" value="LamGL"/>
    <property type="match status" value="1"/>
</dbReference>
<evidence type="ECO:0000256" key="2">
    <source>
        <dbReference type="ARBA" id="ARBA00023157"/>
    </source>
</evidence>
<evidence type="ECO:0000256" key="1">
    <source>
        <dbReference type="ARBA" id="ARBA00022729"/>
    </source>
</evidence>
<dbReference type="Pfam" id="PF19190">
    <property type="entry name" value="BACON_2"/>
    <property type="match status" value="1"/>
</dbReference>
<dbReference type="Pfam" id="PF13385">
    <property type="entry name" value="Laminin_G_3"/>
    <property type="match status" value="1"/>
</dbReference>
<reference evidence="4" key="2">
    <citation type="journal article" date="2021" name="PeerJ">
        <title>Extensive microbial diversity within the chicken gut microbiome revealed by metagenomics and culture.</title>
        <authorList>
            <person name="Gilroy R."/>
            <person name="Ravi A."/>
            <person name="Getino M."/>
            <person name="Pursley I."/>
            <person name="Horton D.L."/>
            <person name="Alikhan N.F."/>
            <person name="Baker D."/>
            <person name="Gharbi K."/>
            <person name="Hall N."/>
            <person name="Watson M."/>
            <person name="Adriaenssens E.M."/>
            <person name="Foster-Nyarko E."/>
            <person name="Jarju S."/>
            <person name="Secka A."/>
            <person name="Antonio M."/>
            <person name="Oren A."/>
            <person name="Chaudhuri R.R."/>
            <person name="La Ragione R."/>
            <person name="Hildebrand F."/>
            <person name="Pallen M.J."/>
        </authorList>
    </citation>
    <scope>NUCLEOTIDE SEQUENCE</scope>
    <source>
        <strain evidence="4">D5-748</strain>
    </source>
</reference>
<dbReference type="SUPFAM" id="SSF49899">
    <property type="entry name" value="Concanavalin A-like lectins/glucanases"/>
    <property type="match status" value="1"/>
</dbReference>
<dbReference type="InterPro" id="IPR024361">
    <property type="entry name" value="BACON"/>
</dbReference>
<protein>
    <recommendedName>
        <fullName evidence="3">LamG-like jellyroll fold domain-containing protein</fullName>
    </recommendedName>
</protein>
<evidence type="ECO:0000313" key="4">
    <source>
        <dbReference type="EMBL" id="MBO8445363.1"/>
    </source>
</evidence>
<dbReference type="Pfam" id="PF13004">
    <property type="entry name" value="BACON"/>
    <property type="match status" value="1"/>
</dbReference>
<dbReference type="GO" id="GO:0004553">
    <property type="term" value="F:hydrolase activity, hydrolyzing O-glycosyl compounds"/>
    <property type="evidence" value="ECO:0007669"/>
    <property type="project" value="UniProtKB-ARBA"/>
</dbReference>